<comment type="caution">
    <text evidence="1">The sequence shown here is derived from an EMBL/GenBank/DDBJ whole genome shotgun (WGS) entry which is preliminary data.</text>
</comment>
<gene>
    <name evidence="1" type="ORF">S03H2_35070</name>
</gene>
<dbReference type="EMBL" id="BARU01021433">
    <property type="protein sequence ID" value="GAH60320.1"/>
    <property type="molecule type" value="Genomic_DNA"/>
</dbReference>
<feature type="non-terminal residue" evidence="1">
    <location>
        <position position="282"/>
    </location>
</feature>
<dbReference type="InterPro" id="IPR058240">
    <property type="entry name" value="rSAM_sf"/>
</dbReference>
<dbReference type="InterPro" id="IPR013785">
    <property type="entry name" value="Aldolase_TIM"/>
</dbReference>
<dbReference type="InterPro" id="IPR034474">
    <property type="entry name" value="Methyltransferase_Class_D"/>
</dbReference>
<reference evidence="1" key="1">
    <citation type="journal article" date="2014" name="Front. Microbiol.">
        <title>High frequency of phylogenetically diverse reductive dehalogenase-homologous genes in deep subseafloor sedimentary metagenomes.</title>
        <authorList>
            <person name="Kawai M."/>
            <person name="Futagami T."/>
            <person name="Toyoda A."/>
            <person name="Takaki Y."/>
            <person name="Nishi S."/>
            <person name="Hori S."/>
            <person name="Arai W."/>
            <person name="Tsubouchi T."/>
            <person name="Morono Y."/>
            <person name="Uchiyama I."/>
            <person name="Ito T."/>
            <person name="Fujiyama A."/>
            <person name="Inagaki F."/>
            <person name="Takami H."/>
        </authorList>
    </citation>
    <scope>NUCLEOTIDE SEQUENCE</scope>
    <source>
        <strain evidence="1">Expedition CK06-06</strain>
    </source>
</reference>
<dbReference type="Gene3D" id="3.20.20.70">
    <property type="entry name" value="Aldolase class I"/>
    <property type="match status" value="1"/>
</dbReference>
<name>X1HTC9_9ZZZZ</name>
<dbReference type="PANTHER" id="PTHR43306">
    <property type="entry name" value="7,8-DIHYDRO-6-HYDROXYMETHYLPTERIN DIMETHYLTRANSFERASE"/>
    <property type="match status" value="1"/>
</dbReference>
<dbReference type="AlphaFoldDB" id="X1HTC9"/>
<accession>X1HTC9</accession>
<dbReference type="SUPFAM" id="SSF102114">
    <property type="entry name" value="Radical SAM enzymes"/>
    <property type="match status" value="1"/>
</dbReference>
<dbReference type="PANTHER" id="PTHR43306:SF1">
    <property type="entry name" value="7,8-DIHYDRO-6-HYDROXYMETHYLPTERIN DIMETHYLTRANSFERASE"/>
    <property type="match status" value="1"/>
</dbReference>
<feature type="non-terminal residue" evidence="1">
    <location>
        <position position="1"/>
    </location>
</feature>
<evidence type="ECO:0000313" key="1">
    <source>
        <dbReference type="EMBL" id="GAH60320.1"/>
    </source>
</evidence>
<proteinExistence type="predicted"/>
<evidence type="ECO:0008006" key="2">
    <source>
        <dbReference type="Google" id="ProtNLM"/>
    </source>
</evidence>
<sequence length="282" mass="31670">LDILEAAKSRNIRHIMLNTNGIRLAQDPDFVHQLAYYEPTIYLQFDGLTAHAYDTLRGRDLLAIKQKALDHLAEAGMYAILVATITQGINDSEIGDIACYGLKHPAVLGISYQPVTFCGRSQGKPDPLHRITLPDILHKLEAQTEAIFRVSDFFPVPCPHPTCSACTYAFKDDDQVIPITRFVNVEDYLDFITNRTVIDFSEEMKSALESLWSMATIMGVEKTTSALSCATCNLSLPSLDSESLKERFFMVQVHGFMDEYSFDLKRLMKCCVHQLLPDGRAI</sequence>
<protein>
    <recommendedName>
        <fullName evidence="2">Radical SAM core domain-containing protein</fullName>
    </recommendedName>
</protein>
<organism evidence="1">
    <name type="scientific">marine sediment metagenome</name>
    <dbReference type="NCBI Taxonomy" id="412755"/>
    <lineage>
        <taxon>unclassified sequences</taxon>
        <taxon>metagenomes</taxon>
        <taxon>ecological metagenomes</taxon>
    </lineage>
</organism>